<sequence length="152" mass="16821">YFTKYFIAKNKQAQKVVEHVSTEFKLNTEQDRAFKIVANHAIAENPEQLKMYLGGVGGTGKSGVIKALVKFFEGREESHKFLVLGPTGTSAAQLGGSTYNSVLGIRDNLGHDVHEENGIRNVRERLRGVEYIFLDEISMVSCAALYAISARL</sequence>
<keyword evidence="1" id="KW-0347">Helicase</keyword>
<dbReference type="PANTHER" id="PTHR47642">
    <property type="entry name" value="ATP-DEPENDENT DNA HELICASE"/>
    <property type="match status" value="1"/>
</dbReference>
<comment type="similarity">
    <text evidence="1">Belongs to the helicase family.</text>
</comment>
<dbReference type="GO" id="GO:0005524">
    <property type="term" value="F:ATP binding"/>
    <property type="evidence" value="ECO:0007669"/>
    <property type="project" value="UniProtKB-KW"/>
</dbReference>
<accession>A0AAD6Z301</accession>
<evidence type="ECO:0000256" key="1">
    <source>
        <dbReference type="RuleBase" id="RU363044"/>
    </source>
</evidence>
<dbReference type="InterPro" id="IPR051055">
    <property type="entry name" value="PIF1_helicase"/>
</dbReference>
<reference evidence="3" key="1">
    <citation type="submission" date="2023-03" db="EMBL/GenBank/DDBJ databases">
        <title>Massive genome expansion in bonnet fungi (Mycena s.s.) driven by repeated elements and novel gene families across ecological guilds.</title>
        <authorList>
            <consortium name="Lawrence Berkeley National Laboratory"/>
            <person name="Harder C.B."/>
            <person name="Miyauchi S."/>
            <person name="Viragh M."/>
            <person name="Kuo A."/>
            <person name="Thoen E."/>
            <person name="Andreopoulos B."/>
            <person name="Lu D."/>
            <person name="Skrede I."/>
            <person name="Drula E."/>
            <person name="Henrissat B."/>
            <person name="Morin E."/>
            <person name="Kohler A."/>
            <person name="Barry K."/>
            <person name="LaButti K."/>
            <person name="Morin E."/>
            <person name="Salamov A."/>
            <person name="Lipzen A."/>
            <person name="Mereny Z."/>
            <person name="Hegedus B."/>
            <person name="Baldrian P."/>
            <person name="Stursova M."/>
            <person name="Weitz H."/>
            <person name="Taylor A."/>
            <person name="Grigoriev I.V."/>
            <person name="Nagy L.G."/>
            <person name="Martin F."/>
            <person name="Kauserud H."/>
        </authorList>
    </citation>
    <scope>NUCLEOTIDE SEQUENCE</scope>
    <source>
        <strain evidence="3">CBHHK002</strain>
    </source>
</reference>
<protein>
    <recommendedName>
        <fullName evidence="1">ATP-dependent DNA helicase</fullName>
        <ecNumber evidence="1">5.6.2.3</ecNumber>
    </recommendedName>
</protein>
<comment type="cofactor">
    <cofactor evidence="1">
        <name>Mg(2+)</name>
        <dbReference type="ChEBI" id="CHEBI:18420"/>
    </cofactor>
</comment>
<keyword evidence="1" id="KW-0233">DNA recombination</keyword>
<feature type="domain" description="DNA helicase Pif1-like DEAD-box helicase" evidence="2">
    <location>
        <begin position="25"/>
        <end position="144"/>
    </location>
</feature>
<dbReference type="EMBL" id="JARIHO010000099">
    <property type="protein sequence ID" value="KAJ7304713.1"/>
    <property type="molecule type" value="Genomic_DNA"/>
</dbReference>
<proteinExistence type="inferred from homology"/>
<dbReference type="InterPro" id="IPR027417">
    <property type="entry name" value="P-loop_NTPase"/>
</dbReference>
<keyword evidence="1" id="KW-0234">DNA repair</keyword>
<feature type="non-terminal residue" evidence="3">
    <location>
        <position position="1"/>
    </location>
</feature>
<dbReference type="Gene3D" id="3.40.50.300">
    <property type="entry name" value="P-loop containing nucleotide triphosphate hydrolases"/>
    <property type="match status" value="1"/>
</dbReference>
<evidence type="ECO:0000259" key="2">
    <source>
        <dbReference type="Pfam" id="PF05970"/>
    </source>
</evidence>
<keyword evidence="1" id="KW-0547">Nucleotide-binding</keyword>
<organism evidence="3 4">
    <name type="scientific">Mycena albidolilacea</name>
    <dbReference type="NCBI Taxonomy" id="1033008"/>
    <lineage>
        <taxon>Eukaryota</taxon>
        <taxon>Fungi</taxon>
        <taxon>Dikarya</taxon>
        <taxon>Basidiomycota</taxon>
        <taxon>Agaricomycotina</taxon>
        <taxon>Agaricomycetes</taxon>
        <taxon>Agaricomycetidae</taxon>
        <taxon>Agaricales</taxon>
        <taxon>Marasmiineae</taxon>
        <taxon>Mycenaceae</taxon>
        <taxon>Mycena</taxon>
    </lineage>
</organism>
<keyword evidence="4" id="KW-1185">Reference proteome</keyword>
<comment type="catalytic activity">
    <reaction evidence="1">
        <text>ATP + H2O = ADP + phosphate + H(+)</text>
        <dbReference type="Rhea" id="RHEA:13065"/>
        <dbReference type="ChEBI" id="CHEBI:15377"/>
        <dbReference type="ChEBI" id="CHEBI:15378"/>
        <dbReference type="ChEBI" id="CHEBI:30616"/>
        <dbReference type="ChEBI" id="CHEBI:43474"/>
        <dbReference type="ChEBI" id="CHEBI:456216"/>
        <dbReference type="EC" id="5.6.2.3"/>
    </reaction>
</comment>
<name>A0AAD6Z301_9AGAR</name>
<keyword evidence="1" id="KW-0227">DNA damage</keyword>
<dbReference type="GO" id="GO:0016787">
    <property type="term" value="F:hydrolase activity"/>
    <property type="evidence" value="ECO:0007669"/>
    <property type="project" value="UniProtKB-KW"/>
</dbReference>
<comment type="caution">
    <text evidence="3">The sequence shown here is derived from an EMBL/GenBank/DDBJ whole genome shotgun (WGS) entry which is preliminary data.</text>
</comment>
<dbReference type="GO" id="GO:0006310">
    <property type="term" value="P:DNA recombination"/>
    <property type="evidence" value="ECO:0007669"/>
    <property type="project" value="UniProtKB-KW"/>
</dbReference>
<dbReference type="AlphaFoldDB" id="A0AAD6Z301"/>
<feature type="non-terminal residue" evidence="3">
    <location>
        <position position="152"/>
    </location>
</feature>
<dbReference type="EC" id="5.6.2.3" evidence="1"/>
<keyword evidence="1" id="KW-0067">ATP-binding</keyword>
<dbReference type="GO" id="GO:0043139">
    <property type="term" value="F:5'-3' DNA helicase activity"/>
    <property type="evidence" value="ECO:0007669"/>
    <property type="project" value="UniProtKB-EC"/>
</dbReference>
<dbReference type="GO" id="GO:0000723">
    <property type="term" value="P:telomere maintenance"/>
    <property type="evidence" value="ECO:0007669"/>
    <property type="project" value="InterPro"/>
</dbReference>
<evidence type="ECO:0000313" key="3">
    <source>
        <dbReference type="EMBL" id="KAJ7304713.1"/>
    </source>
</evidence>
<dbReference type="GO" id="GO:0006281">
    <property type="term" value="P:DNA repair"/>
    <property type="evidence" value="ECO:0007669"/>
    <property type="project" value="UniProtKB-KW"/>
</dbReference>
<dbReference type="PANTHER" id="PTHR47642:SF5">
    <property type="entry name" value="ATP-DEPENDENT DNA HELICASE"/>
    <property type="match status" value="1"/>
</dbReference>
<dbReference type="SUPFAM" id="SSF52540">
    <property type="entry name" value="P-loop containing nucleoside triphosphate hydrolases"/>
    <property type="match status" value="1"/>
</dbReference>
<dbReference type="Pfam" id="PF05970">
    <property type="entry name" value="PIF1"/>
    <property type="match status" value="1"/>
</dbReference>
<dbReference type="InterPro" id="IPR010285">
    <property type="entry name" value="DNA_helicase_pif1-like_DEAD"/>
</dbReference>
<evidence type="ECO:0000313" key="4">
    <source>
        <dbReference type="Proteomes" id="UP001218218"/>
    </source>
</evidence>
<dbReference type="Proteomes" id="UP001218218">
    <property type="component" value="Unassembled WGS sequence"/>
</dbReference>
<keyword evidence="1" id="KW-0378">Hydrolase</keyword>
<gene>
    <name evidence="3" type="ORF">DFH08DRAFT_633407</name>
</gene>